<comment type="caution">
    <text evidence="2">The sequence shown here is derived from an EMBL/GenBank/DDBJ whole genome shotgun (WGS) entry which is preliminary data.</text>
</comment>
<accession>W7UYJ7</accession>
<dbReference type="AlphaFoldDB" id="W7UYJ7"/>
<evidence type="ECO:0000313" key="3">
    <source>
        <dbReference type="Proteomes" id="UP000019365"/>
    </source>
</evidence>
<dbReference type="RefSeq" id="WP_037299372.1">
    <property type="nucleotide sequence ID" value="NZ_ATAX01000025.1"/>
</dbReference>
<keyword evidence="3" id="KW-1185">Reference proteome</keyword>
<reference evidence="2 3" key="1">
    <citation type="journal article" date="2014" name="PLoS ONE">
        <title>Rumen cellulosomics: divergent fiber-degrading strategies revealed by comparative genome-wide analysis of six ruminococcal strains.</title>
        <authorList>
            <person name="Dassa B."/>
            <person name="Borovok I."/>
            <person name="Ruimy-Israeli V."/>
            <person name="Lamed R."/>
            <person name="Flint H.J."/>
            <person name="Duncan S.H."/>
            <person name="Henrissat B."/>
            <person name="Coutinho P."/>
            <person name="Morrison M."/>
            <person name="Mosoni P."/>
            <person name="Yeoman C.J."/>
            <person name="White B.A."/>
            <person name="Bayer E.A."/>
        </authorList>
    </citation>
    <scope>NUCLEOTIDE SEQUENCE [LARGE SCALE GENOMIC DNA]</scope>
    <source>
        <strain evidence="2 3">007c</strain>
    </source>
</reference>
<gene>
    <name evidence="2" type="ORF">RF007C_07445</name>
</gene>
<feature type="transmembrane region" description="Helical" evidence="1">
    <location>
        <begin position="36"/>
        <end position="54"/>
    </location>
</feature>
<dbReference type="Proteomes" id="UP000019365">
    <property type="component" value="Unassembled WGS sequence"/>
</dbReference>
<organism evidence="2 3">
    <name type="scientific">Ruminococcus flavefaciens 007c</name>
    <dbReference type="NCBI Taxonomy" id="1341157"/>
    <lineage>
        <taxon>Bacteria</taxon>
        <taxon>Bacillati</taxon>
        <taxon>Bacillota</taxon>
        <taxon>Clostridia</taxon>
        <taxon>Eubacteriales</taxon>
        <taxon>Oscillospiraceae</taxon>
        <taxon>Ruminococcus</taxon>
    </lineage>
</organism>
<keyword evidence="1" id="KW-0812">Transmembrane</keyword>
<evidence type="ECO:0008006" key="4">
    <source>
        <dbReference type="Google" id="ProtNLM"/>
    </source>
</evidence>
<dbReference type="EMBL" id="ATAX01000025">
    <property type="protein sequence ID" value="EWM53507.1"/>
    <property type="molecule type" value="Genomic_DNA"/>
</dbReference>
<protein>
    <recommendedName>
        <fullName evidence="4">Stage III sporulation protein AF</fullName>
    </recommendedName>
</protein>
<dbReference type="PATRIC" id="fig|1341157.4.peg.1915"/>
<sequence>MEETVTAVRTVCVLCIGICAVQSMTEGTRLKSQAGLVMKLILVVIIGSVIMKGGREFSLPDIGGSSSMSYEHDKEIYDKEIIRQTEKNISDVLTAQVISAGINVEKIAADVNILQNGSIVINRVFINTSDNDSAAGIIRGSLGQETEVVDEDA</sequence>
<keyword evidence="1" id="KW-1133">Transmembrane helix</keyword>
<name>W7UYJ7_RUMFL</name>
<evidence type="ECO:0000313" key="2">
    <source>
        <dbReference type="EMBL" id="EWM53507.1"/>
    </source>
</evidence>
<evidence type="ECO:0000256" key="1">
    <source>
        <dbReference type="SAM" id="Phobius"/>
    </source>
</evidence>
<dbReference type="OrthoDB" id="1822049at2"/>
<keyword evidence="1" id="KW-0472">Membrane</keyword>
<proteinExistence type="predicted"/>